<dbReference type="PANTHER" id="PTHR23131">
    <property type="entry name" value="ENDORIBONUCLEASE LACTB2"/>
    <property type="match status" value="1"/>
</dbReference>
<dbReference type="SUPFAM" id="SSF56281">
    <property type="entry name" value="Metallo-hydrolase/oxidoreductase"/>
    <property type="match status" value="1"/>
</dbReference>
<organism evidence="2 3">
    <name type="scientific">Trichobilharzia regenti</name>
    <name type="common">Nasal bird schistosome</name>
    <dbReference type="NCBI Taxonomy" id="157069"/>
    <lineage>
        <taxon>Eukaryota</taxon>
        <taxon>Metazoa</taxon>
        <taxon>Spiralia</taxon>
        <taxon>Lophotrochozoa</taxon>
        <taxon>Platyhelminthes</taxon>
        <taxon>Trematoda</taxon>
        <taxon>Digenea</taxon>
        <taxon>Strigeidida</taxon>
        <taxon>Schistosomatoidea</taxon>
        <taxon>Schistosomatidae</taxon>
        <taxon>Trichobilharzia</taxon>
    </lineage>
</organism>
<dbReference type="InterPro" id="IPR001279">
    <property type="entry name" value="Metallo-B-lactamas"/>
</dbReference>
<evidence type="ECO:0000313" key="2">
    <source>
        <dbReference type="Proteomes" id="UP000050795"/>
    </source>
</evidence>
<proteinExistence type="predicted"/>
<sequence length="375" mass="42295">MSTELPNVPNVSQINQYVVRILGQNPGPRTLQGTNSYLVGDPKSSRVLIDTTIRGPSLSVYLNCLEKEFSQCTNGLPLSAIIITHWHPDHCQVVEDVLKLAYHNSSNNIPVYKCSTGPTLLSLGYYSGQVTNLQDNDTVPIDVQSNSVCCLRAIHTPGHATDHLCFLLEKDNQPVCFFSGDLILGHGSTIVENLDEYMTSLHTVRSILSKINSNNRQQSVTLLPGHGSDVKDALNRVNEYITNRLNRIEKTKKYFLDQSTTDKWLKEGDILRFVYPNIPDNLRFEAINNLRQSLFWLSTHNPYQIATASLPSSNNLLCRMTNSSSENISITKEEFYAMLHREIVNICSVSSVPVNNDSVKSLRGEWEWKWIHTME</sequence>
<keyword evidence="2" id="KW-1185">Reference proteome</keyword>
<dbReference type="AlphaFoldDB" id="A0AA85IVP5"/>
<dbReference type="WBParaSite" id="TREG1_113700.1">
    <property type="protein sequence ID" value="TREG1_113700.1"/>
    <property type="gene ID" value="TREG1_113700"/>
</dbReference>
<protein>
    <recommendedName>
        <fullName evidence="1">Metallo-beta-lactamase domain-containing protein</fullName>
    </recommendedName>
</protein>
<dbReference type="Proteomes" id="UP000050795">
    <property type="component" value="Unassembled WGS sequence"/>
</dbReference>
<dbReference type="PANTHER" id="PTHR23131:SF0">
    <property type="entry name" value="ENDORIBONUCLEASE LACTB2"/>
    <property type="match status" value="1"/>
</dbReference>
<evidence type="ECO:0000313" key="3">
    <source>
        <dbReference type="WBParaSite" id="TREG1_113700.1"/>
    </source>
</evidence>
<evidence type="ECO:0000259" key="1">
    <source>
        <dbReference type="SMART" id="SM00849"/>
    </source>
</evidence>
<reference evidence="2" key="1">
    <citation type="submission" date="2022-06" db="EMBL/GenBank/DDBJ databases">
        <authorList>
            <person name="Berger JAMES D."/>
            <person name="Berger JAMES D."/>
        </authorList>
    </citation>
    <scope>NUCLEOTIDE SEQUENCE [LARGE SCALE GENOMIC DNA]</scope>
</reference>
<dbReference type="InterPro" id="IPR036866">
    <property type="entry name" value="RibonucZ/Hydroxyglut_hydro"/>
</dbReference>
<dbReference type="Pfam" id="PF00753">
    <property type="entry name" value="Lactamase_B"/>
    <property type="match status" value="1"/>
</dbReference>
<dbReference type="Gene3D" id="3.60.15.10">
    <property type="entry name" value="Ribonuclease Z/Hydroxyacylglutathione hydrolase-like"/>
    <property type="match status" value="1"/>
</dbReference>
<dbReference type="InterPro" id="IPR050662">
    <property type="entry name" value="Sec-metab_biosynth-thioest"/>
</dbReference>
<dbReference type="SMART" id="SM00849">
    <property type="entry name" value="Lactamase_B"/>
    <property type="match status" value="1"/>
</dbReference>
<feature type="domain" description="Metallo-beta-lactamase" evidence="1">
    <location>
        <begin position="33"/>
        <end position="226"/>
    </location>
</feature>
<accession>A0AA85IVP5</accession>
<reference evidence="3" key="2">
    <citation type="submission" date="2023-11" db="UniProtKB">
        <authorList>
            <consortium name="WormBaseParasite"/>
        </authorList>
    </citation>
    <scope>IDENTIFICATION</scope>
</reference>
<name>A0AA85IVP5_TRIRE</name>